<keyword evidence="5" id="KW-0732">Signal</keyword>
<dbReference type="GO" id="GO:0003755">
    <property type="term" value="F:peptidyl-prolyl cis-trans isomerase activity"/>
    <property type="evidence" value="ECO:0007669"/>
    <property type="project" value="UniProtKB-UniRule"/>
</dbReference>
<evidence type="ECO:0000256" key="5">
    <source>
        <dbReference type="RuleBase" id="RU363019"/>
    </source>
</evidence>
<dbReference type="PROSITE" id="PS50072">
    <property type="entry name" value="CSA_PPIASE_2"/>
    <property type="match status" value="1"/>
</dbReference>
<dbReference type="PROSITE" id="PS00170">
    <property type="entry name" value="CSA_PPIASE_1"/>
    <property type="match status" value="1"/>
</dbReference>
<evidence type="ECO:0000256" key="3">
    <source>
        <dbReference type="ARBA" id="ARBA00023110"/>
    </source>
</evidence>
<dbReference type="EC" id="5.2.1.8" evidence="5"/>
<proteinExistence type="inferred from homology"/>
<dbReference type="Pfam" id="PF00160">
    <property type="entry name" value="Pro_isomerase"/>
    <property type="match status" value="1"/>
</dbReference>
<evidence type="ECO:0000256" key="6">
    <source>
        <dbReference type="SAM" id="MobiDB-lite"/>
    </source>
</evidence>
<sequence length="288" mass="31478">MLIIALLSALILEVCHFHHVFLSADDTFSWSGAGTSVFGSAGTQKEGEKSSHEAEEEGSDEETPHSDEIHFEPIVSLPEVSVCCGAFKTPELAESFRRAFTDCQSSMSQTDAAQTSAAEALSRDSNPVVFFDMAVDDEDAGRIVMELFAHIVPRTAENFRALCTGEMGFGYRRSVFHRIIPDFMCQGGDITNQDGTGGKSIYGGKFEDESFEVRHTGPGLLSMANRGRDTNNSQFFITLKKAEHLDFKHVAFGFVKDGMDVLRRIGELGAKDGKPTKTITISDCGQIL</sequence>
<feature type="signal peptide" evidence="5">
    <location>
        <begin position="1"/>
        <end position="17"/>
    </location>
</feature>
<evidence type="ECO:0000259" key="7">
    <source>
        <dbReference type="PROSITE" id="PS50072"/>
    </source>
</evidence>
<dbReference type="PRINTS" id="PR00153">
    <property type="entry name" value="CSAPPISMRASE"/>
</dbReference>
<evidence type="ECO:0000313" key="9">
    <source>
        <dbReference type="Proteomes" id="UP000694701"/>
    </source>
</evidence>
<dbReference type="Proteomes" id="UP000694701">
    <property type="component" value="Unplaced"/>
</dbReference>
<protein>
    <recommendedName>
        <fullName evidence="5">Peptidyl-prolyl cis-trans isomerase</fullName>
        <shortName evidence="5">PPIase</shortName>
        <ecNumber evidence="5">5.2.1.8</ecNumber>
    </recommendedName>
</protein>
<evidence type="ECO:0000256" key="2">
    <source>
        <dbReference type="ARBA" id="ARBA00022737"/>
    </source>
</evidence>
<accession>A0A8C2KQV6</accession>
<dbReference type="InterPro" id="IPR020892">
    <property type="entry name" value="Cyclophilin-type_PPIase_CS"/>
</dbReference>
<reference evidence="8" key="1">
    <citation type="submission" date="2025-08" db="UniProtKB">
        <authorList>
            <consortium name="Ensembl"/>
        </authorList>
    </citation>
    <scope>IDENTIFICATION</scope>
</reference>
<comment type="similarity">
    <text evidence="5">Belongs to the cyclophilin-type PPIase family.</text>
</comment>
<dbReference type="AlphaFoldDB" id="A0A8C2KQV6"/>
<keyword evidence="1" id="KW-0597">Phosphoprotein</keyword>
<dbReference type="GO" id="GO:0005737">
    <property type="term" value="C:cytoplasm"/>
    <property type="evidence" value="ECO:0007669"/>
    <property type="project" value="TreeGrafter"/>
</dbReference>
<dbReference type="Gene3D" id="2.40.100.10">
    <property type="entry name" value="Cyclophilin-like"/>
    <property type="match status" value="1"/>
</dbReference>
<dbReference type="PANTHER" id="PTHR11071:SF561">
    <property type="entry name" value="PEPTIDYL-PROLYL CIS-TRANS ISOMERASE D-RELATED"/>
    <property type="match status" value="1"/>
</dbReference>
<evidence type="ECO:0000313" key="8">
    <source>
        <dbReference type="Ensembl" id="ENSCCRP00020112176.1"/>
    </source>
</evidence>
<dbReference type="PANTHER" id="PTHR11071">
    <property type="entry name" value="PEPTIDYL-PROLYL CIS-TRANS ISOMERASE"/>
    <property type="match status" value="1"/>
</dbReference>
<dbReference type="GO" id="GO:0016018">
    <property type="term" value="F:cyclosporin A binding"/>
    <property type="evidence" value="ECO:0007669"/>
    <property type="project" value="TreeGrafter"/>
</dbReference>
<dbReference type="SUPFAM" id="SSF50891">
    <property type="entry name" value="Cyclophilin-like"/>
    <property type="match status" value="1"/>
</dbReference>
<comment type="function">
    <text evidence="5">PPIases accelerate the folding of proteins. It catalyzes the cis-trans isomerization of proline imidic peptide bonds in oligopeptides.</text>
</comment>
<evidence type="ECO:0000256" key="1">
    <source>
        <dbReference type="ARBA" id="ARBA00022553"/>
    </source>
</evidence>
<name>A0A8C2KQV6_CYPCA</name>
<organism evidence="8 9">
    <name type="scientific">Cyprinus carpio</name>
    <name type="common">Common carp</name>
    <dbReference type="NCBI Taxonomy" id="7962"/>
    <lineage>
        <taxon>Eukaryota</taxon>
        <taxon>Metazoa</taxon>
        <taxon>Chordata</taxon>
        <taxon>Craniata</taxon>
        <taxon>Vertebrata</taxon>
        <taxon>Euteleostomi</taxon>
        <taxon>Actinopterygii</taxon>
        <taxon>Neopterygii</taxon>
        <taxon>Teleostei</taxon>
        <taxon>Ostariophysi</taxon>
        <taxon>Cypriniformes</taxon>
        <taxon>Cyprinidae</taxon>
        <taxon>Cyprininae</taxon>
        <taxon>Cyprinus</taxon>
    </lineage>
</organism>
<keyword evidence="4 5" id="KW-0413">Isomerase</keyword>
<dbReference type="InterPro" id="IPR029000">
    <property type="entry name" value="Cyclophilin-like_dom_sf"/>
</dbReference>
<feature type="chain" id="PRO_5034799021" description="Peptidyl-prolyl cis-trans isomerase" evidence="5">
    <location>
        <begin position="18"/>
        <end position="288"/>
    </location>
</feature>
<dbReference type="GO" id="GO:0006457">
    <property type="term" value="P:protein folding"/>
    <property type="evidence" value="ECO:0007669"/>
    <property type="project" value="InterPro"/>
</dbReference>
<evidence type="ECO:0000256" key="4">
    <source>
        <dbReference type="ARBA" id="ARBA00023235"/>
    </source>
</evidence>
<dbReference type="FunFam" id="2.40.100.10:FF:000020">
    <property type="entry name" value="E3 SUMO-protein ligase RanBP2"/>
    <property type="match status" value="1"/>
</dbReference>
<feature type="region of interest" description="Disordered" evidence="6">
    <location>
        <begin position="39"/>
        <end position="67"/>
    </location>
</feature>
<dbReference type="Ensembl" id="ENSCCRT00020122447.1">
    <property type="protein sequence ID" value="ENSCCRP00020112176.1"/>
    <property type="gene ID" value="ENSCCRG00020050740.1"/>
</dbReference>
<dbReference type="InterPro" id="IPR002130">
    <property type="entry name" value="Cyclophilin-type_PPIase_dom"/>
</dbReference>
<keyword evidence="2" id="KW-0677">Repeat</keyword>
<comment type="catalytic activity">
    <reaction evidence="5">
        <text>[protein]-peptidylproline (omega=180) = [protein]-peptidylproline (omega=0)</text>
        <dbReference type="Rhea" id="RHEA:16237"/>
        <dbReference type="Rhea" id="RHEA-COMP:10747"/>
        <dbReference type="Rhea" id="RHEA-COMP:10748"/>
        <dbReference type="ChEBI" id="CHEBI:83833"/>
        <dbReference type="ChEBI" id="CHEBI:83834"/>
        <dbReference type="EC" id="5.2.1.8"/>
    </reaction>
</comment>
<feature type="domain" description="PPIase cyclophilin-type" evidence="7">
    <location>
        <begin position="130"/>
        <end position="286"/>
    </location>
</feature>
<keyword evidence="3 5" id="KW-0697">Rotamase</keyword>